<evidence type="ECO:0000256" key="2">
    <source>
        <dbReference type="ARBA" id="ARBA00022603"/>
    </source>
</evidence>
<dbReference type="GO" id="GO:0032259">
    <property type="term" value="P:methylation"/>
    <property type="evidence" value="ECO:0007669"/>
    <property type="project" value="UniProtKB-KW"/>
</dbReference>
<keyword evidence="8" id="KW-1185">Reference proteome</keyword>
<keyword evidence="2 7" id="KW-0489">Methyltransferase</keyword>
<gene>
    <name evidence="7" type="ordered locus">TEPIRE1_0904</name>
</gene>
<dbReference type="Gene3D" id="3.40.50.150">
    <property type="entry name" value="Vaccinia Virus protein VP39"/>
    <property type="match status" value="1"/>
</dbReference>
<dbReference type="PIRSF" id="PIRSF015855">
    <property type="entry name" value="TypeIII_Mtase_mKpnI"/>
    <property type="match status" value="1"/>
</dbReference>
<keyword evidence="4" id="KW-0949">S-adenosyl-L-methionine</keyword>
<dbReference type="GO" id="GO:0009007">
    <property type="term" value="F:site-specific DNA-methyltransferase (adenine-specific) activity"/>
    <property type="evidence" value="ECO:0007669"/>
    <property type="project" value="UniProtKB-EC"/>
</dbReference>
<protein>
    <submittedName>
        <fullName evidence="7">Site-specific DNA-methyltransferase (Adenine-specific)</fullName>
        <ecNumber evidence="7">2.1.1.72</ecNumber>
    </submittedName>
</protein>
<dbReference type="REBASE" id="72709">
    <property type="entry name" value="M.TacRe1ORF904P"/>
</dbReference>
<dbReference type="STRING" id="1209989.TepRe1_0834"/>
<evidence type="ECO:0000256" key="4">
    <source>
        <dbReference type="ARBA" id="ARBA00022691"/>
    </source>
</evidence>
<evidence type="ECO:0000256" key="5">
    <source>
        <dbReference type="ARBA" id="ARBA00022747"/>
    </source>
</evidence>
<dbReference type="InterPro" id="IPR002941">
    <property type="entry name" value="DNA_methylase_N4/N6"/>
</dbReference>
<accession>L0S1H5</accession>
<dbReference type="InterPro" id="IPR002295">
    <property type="entry name" value="N4/N6-MTase_EcoPI_Mod-like"/>
</dbReference>
<dbReference type="GO" id="GO:0009307">
    <property type="term" value="P:DNA restriction-modification system"/>
    <property type="evidence" value="ECO:0007669"/>
    <property type="project" value="UniProtKB-KW"/>
</dbReference>
<dbReference type="KEGG" id="tae:TepiRe1_0904"/>
<evidence type="ECO:0000313" key="8">
    <source>
        <dbReference type="Proteomes" id="UP000010802"/>
    </source>
</evidence>
<proteinExistence type="inferred from homology"/>
<dbReference type="RefSeq" id="WP_013777936.1">
    <property type="nucleotide sequence ID" value="NC_015519.1"/>
</dbReference>
<dbReference type="REBASE" id="35713">
    <property type="entry name" value="M.TspRe1ORF834P"/>
</dbReference>
<dbReference type="PRINTS" id="PR00506">
    <property type="entry name" value="D21N6MTFRASE"/>
</dbReference>
<dbReference type="GO" id="GO:0003677">
    <property type="term" value="F:DNA binding"/>
    <property type="evidence" value="ECO:0007669"/>
    <property type="project" value="InterPro"/>
</dbReference>
<name>F4LX35_TEPAE</name>
<reference evidence="8" key="1">
    <citation type="journal article" date="2013" name="Genome Announc.">
        <title>First genome sequence of a syntrophic acetate-oxidizing bacterium, Tepidanaerobacter acetatoxydans strain Re1.</title>
        <authorList>
            <person name="Manzoor S."/>
            <person name="Bongcam-Rudloff E."/>
            <person name="Schnurer A."/>
            <person name="Muller B."/>
        </authorList>
    </citation>
    <scope>NUCLEOTIDE SEQUENCE [LARGE SCALE GENOMIC DNA]</scope>
    <source>
        <strain evidence="8">Re1</strain>
    </source>
</reference>
<evidence type="ECO:0000259" key="6">
    <source>
        <dbReference type="Pfam" id="PF01555"/>
    </source>
</evidence>
<dbReference type="SUPFAM" id="SSF53335">
    <property type="entry name" value="S-adenosyl-L-methionine-dependent methyltransferases"/>
    <property type="match status" value="1"/>
</dbReference>
<dbReference type="InterPro" id="IPR029063">
    <property type="entry name" value="SAM-dependent_MTases_sf"/>
</dbReference>
<dbReference type="HOGENOM" id="CLU_020164_2_1_9"/>
<dbReference type="EC" id="2.1.1.72" evidence="7"/>
<evidence type="ECO:0000313" key="7">
    <source>
        <dbReference type="EMBL" id="CCP25622.1"/>
    </source>
</evidence>
<dbReference type="KEGG" id="tep:TepRe1_0834"/>
<evidence type="ECO:0000256" key="3">
    <source>
        <dbReference type="ARBA" id="ARBA00022679"/>
    </source>
</evidence>
<feature type="domain" description="DNA methylase N-4/N-6" evidence="6">
    <location>
        <begin position="121"/>
        <end position="449"/>
    </location>
</feature>
<dbReference type="InterPro" id="IPR002052">
    <property type="entry name" value="DNA_methylase_N6_adenine_CS"/>
</dbReference>
<dbReference type="GO" id="GO:0008170">
    <property type="term" value="F:N-methyltransferase activity"/>
    <property type="evidence" value="ECO:0007669"/>
    <property type="project" value="InterPro"/>
</dbReference>
<dbReference type="Proteomes" id="UP000010802">
    <property type="component" value="Chromosome"/>
</dbReference>
<dbReference type="OrthoDB" id="9800801at2"/>
<keyword evidence="3 7" id="KW-0808">Transferase</keyword>
<dbReference type="PROSITE" id="PS00092">
    <property type="entry name" value="N6_MTASE"/>
    <property type="match status" value="1"/>
</dbReference>
<dbReference type="eggNOG" id="COG2189">
    <property type="taxonomic scope" value="Bacteria"/>
</dbReference>
<keyword evidence="5" id="KW-0680">Restriction system</keyword>
<sequence>MKKLKMKSKNLTKENIERIGKLFPNVITEIKDEDGNITHAIDFELLQQELSDEIVEGSKERYQLTWPGKKEAIVRANTPIDKTLRPVKEDSVSWEDTENLYIEGDNLEVLKLLQESYLNKIKCIYIDPPYNTGKDFIYKDNFTQDKDEYAEESGQVDEDGNRLFQNTEYNGRFHSDWLTMMYPRLKLARNLLSEDGVIFVSIDDNEVHNLRKICDEIFGERNFVNVFVWRKSKGSGNDSKYIIVETEYILLYAKNLENVKFNNQIKSIDDSKFKYKDEYFEERGGYNLEKLDRGSKGYVESLDFGIEAPDGTLVFPNNRNRQFNDGWRWMWSKAKVEWGIKNGYIVVKKGQDDKWNVYNKVYAKVDNEGNKIIRTKLYRNHIGFEENILNIQANFEMKRLFGNAYFSFPKPTTLLKHLLNMFYLNDEVILDFFSGSATTAHAVMELNAEDGGGRKYIMVQLPEPCDEKSEAYKAGFKNIAEIGKERIRRAGKKINEETGADIDYGFRVYRVDSSNMKDVYYRPDELDQNLLDQLESNIKEDRTGLDLLTQVMLEAGLELSLPIETKKIYGKEVHFVAGDSLVACFDEDVDEKLVKEIAKTKPLKVVFRDNSFKSCPDRINLEEIFKAISPGTEIKVL</sequence>
<dbReference type="AlphaFoldDB" id="F4LX35"/>
<organism evidence="7 8">
    <name type="scientific">Tepidanaerobacter acetatoxydans (strain DSM 21804 / JCM 16047 / Re1)</name>
    <dbReference type="NCBI Taxonomy" id="1209989"/>
    <lineage>
        <taxon>Bacteria</taxon>
        <taxon>Bacillati</taxon>
        <taxon>Bacillota</taxon>
        <taxon>Clostridia</taxon>
        <taxon>Thermosediminibacterales</taxon>
        <taxon>Tepidanaerobacteraceae</taxon>
        <taxon>Tepidanaerobacter</taxon>
    </lineage>
</organism>
<dbReference type="EMBL" id="HF563609">
    <property type="protein sequence ID" value="CCP25622.1"/>
    <property type="molecule type" value="Genomic_DNA"/>
</dbReference>
<evidence type="ECO:0000256" key="1">
    <source>
        <dbReference type="ARBA" id="ARBA00006594"/>
    </source>
</evidence>
<comment type="similarity">
    <text evidence="1">Belongs to the N(4)/N(6)-methyltransferase family.</text>
</comment>
<dbReference type="PATRIC" id="fig|1209989.3.peg.1003"/>
<dbReference type="Pfam" id="PF01555">
    <property type="entry name" value="N6_N4_Mtase"/>
    <property type="match status" value="1"/>
</dbReference>
<accession>F4LX35</accession>